<comment type="caution">
    <text evidence="3">The sequence shown here is derived from an EMBL/GenBank/DDBJ whole genome shotgun (WGS) entry which is preliminary data.</text>
</comment>
<evidence type="ECO:0000259" key="2">
    <source>
        <dbReference type="Pfam" id="PF01569"/>
    </source>
</evidence>
<evidence type="ECO:0000256" key="1">
    <source>
        <dbReference type="SAM" id="SignalP"/>
    </source>
</evidence>
<dbReference type="GO" id="GO:0003993">
    <property type="term" value="F:acid phosphatase activity"/>
    <property type="evidence" value="ECO:0007669"/>
    <property type="project" value="InterPro"/>
</dbReference>
<keyword evidence="1" id="KW-0732">Signal</keyword>
<keyword evidence="4" id="KW-1185">Reference proteome</keyword>
<organism evidence="3 4">
    <name type="scientific">Dawidia soli</name>
    <dbReference type="NCBI Taxonomy" id="2782352"/>
    <lineage>
        <taxon>Bacteria</taxon>
        <taxon>Pseudomonadati</taxon>
        <taxon>Bacteroidota</taxon>
        <taxon>Cytophagia</taxon>
        <taxon>Cytophagales</taxon>
        <taxon>Chryseotaleaceae</taxon>
        <taxon>Dawidia</taxon>
    </lineage>
</organism>
<feature type="chain" id="PRO_5042814280" evidence="1">
    <location>
        <begin position="18"/>
        <end position="301"/>
    </location>
</feature>
<evidence type="ECO:0000313" key="3">
    <source>
        <dbReference type="EMBL" id="MBT1686176.1"/>
    </source>
</evidence>
<dbReference type="EMBL" id="JAHESC010000006">
    <property type="protein sequence ID" value="MBT1686176.1"/>
    <property type="molecule type" value="Genomic_DNA"/>
</dbReference>
<sequence>MKKISLFVLFLAAGVLAVAQKKSHQPLEPVSDHYKELQAFSAAVNPARAWMDTIKYPPAEYSSAIVYLLVKPYYLTDAQVKTLRESVKFPANSSDQVRKELDYMLDLQAKRTSEQEKRVRFLGDIGYWPWINLVPSHPSYEENLANLFFEGSELMGNEVNARNLPKVAKLLQGVMQDMRVMEFTIKYTLFRPRPYHLEPKLAPLTKINSPSFASGHTLWAFVQAFTWSEVVPEKRKNFIALAEEIRRSREIMGIHYPSDNEASRQLSYKMVQYYLQNPVFQKDLREAVAEWNAVSPKLVRR</sequence>
<proteinExistence type="predicted"/>
<dbReference type="Gene3D" id="1.20.144.10">
    <property type="entry name" value="Phosphatidic acid phosphatase type 2/haloperoxidase"/>
    <property type="match status" value="1"/>
</dbReference>
<protein>
    <submittedName>
        <fullName evidence="3">Phosphatase PAP2 family protein</fullName>
    </submittedName>
</protein>
<dbReference type="InterPro" id="IPR001011">
    <property type="entry name" value="Acid_Pase_classA_bac"/>
</dbReference>
<dbReference type="Pfam" id="PF01569">
    <property type="entry name" value="PAP2"/>
    <property type="match status" value="1"/>
</dbReference>
<reference evidence="3 4" key="1">
    <citation type="submission" date="2021-05" db="EMBL/GenBank/DDBJ databases">
        <title>A Polyphasic approach of four new species of the genus Ohtaekwangia: Ohtaekwangia histidinii sp. nov., Ohtaekwangia cretensis sp. nov., Ohtaekwangia indiensis sp. nov., Ohtaekwangia reichenbachii sp. nov. from diverse environment.</title>
        <authorList>
            <person name="Octaviana S."/>
        </authorList>
    </citation>
    <scope>NUCLEOTIDE SEQUENCE [LARGE SCALE GENOMIC DNA]</scope>
    <source>
        <strain evidence="3 4">PWU37</strain>
    </source>
</reference>
<dbReference type="SUPFAM" id="SSF48317">
    <property type="entry name" value="Acid phosphatase/Vanadium-dependent haloperoxidase"/>
    <property type="match status" value="1"/>
</dbReference>
<dbReference type="PRINTS" id="PR00483">
    <property type="entry name" value="BACPHPHTASE"/>
</dbReference>
<dbReference type="RefSeq" id="WP_254089414.1">
    <property type="nucleotide sequence ID" value="NZ_JAHESC010000006.1"/>
</dbReference>
<name>A0AAP2D6A7_9BACT</name>
<dbReference type="AlphaFoldDB" id="A0AAP2D6A7"/>
<gene>
    <name evidence="3" type="ORF">KK078_06385</name>
</gene>
<dbReference type="Proteomes" id="UP001319180">
    <property type="component" value="Unassembled WGS sequence"/>
</dbReference>
<dbReference type="GO" id="GO:0030288">
    <property type="term" value="C:outer membrane-bounded periplasmic space"/>
    <property type="evidence" value="ECO:0007669"/>
    <property type="project" value="InterPro"/>
</dbReference>
<feature type="signal peptide" evidence="1">
    <location>
        <begin position="1"/>
        <end position="17"/>
    </location>
</feature>
<evidence type="ECO:0000313" key="4">
    <source>
        <dbReference type="Proteomes" id="UP001319180"/>
    </source>
</evidence>
<accession>A0AAP2D6A7</accession>
<dbReference type="InterPro" id="IPR036938">
    <property type="entry name" value="PAP2/HPO_sf"/>
</dbReference>
<feature type="domain" description="Phosphatidic acid phosphatase type 2/haloperoxidase" evidence="2">
    <location>
        <begin position="184"/>
        <end position="271"/>
    </location>
</feature>
<dbReference type="InterPro" id="IPR000326">
    <property type="entry name" value="PAP2/HPO"/>
</dbReference>